<name>A0A6L2JEX4_TANCI</name>
<accession>A0A6L2JEX4</accession>
<sequence length="464" mass="53080">MHTTMVLDQVKSQKIQARVHVSRQEDTKVIFSTGSTFEEFILFVSVLNRNIVAKDEGNDGVKVSCVLEKVVVRMRRRYGGVMVEEEDEEDIEFRVIAFEDFSVPHMGGALFRMLKKVFVNFHLKDKILPITLDNASNNTKAIGKLALRYGPHMDAGASAASSSRSHSTRNLMTNLYNKLKEKPNKRARRDILATSEYERTRLTLASLEMCMCLKDYLGATERIQHTSNLKNDLDFKKEILEEEVRENEAMPLLDEEIALDEAASKARCKDQCKMKIQKPSSSFFHTRRVDFSNRCLGEWWKSNSENVLNKALKSDQSLMLRIEIILSLNLGGFKHLNTLEVVLNYANVDIHDPDVRDREPISHSTTHGVTHYNCGHGGHILILFMLAYLSLIYNDYDTFYNSLCNSMFEHKRSREGFAMLYRSVCSQKLMQKKSFFSEVATESRGQAKPCFKTAASKDVVSRRA</sequence>
<protein>
    <submittedName>
        <fullName evidence="1">Zinc finger BED domain-containing protein RICESLEEPER 2-like</fullName>
    </submittedName>
</protein>
<reference evidence="1" key="1">
    <citation type="journal article" date="2019" name="Sci. Rep.">
        <title>Draft genome of Tanacetum cinerariifolium, the natural source of mosquito coil.</title>
        <authorList>
            <person name="Yamashiro T."/>
            <person name="Shiraishi A."/>
            <person name="Satake H."/>
            <person name="Nakayama K."/>
        </authorList>
    </citation>
    <scope>NUCLEOTIDE SEQUENCE</scope>
</reference>
<proteinExistence type="predicted"/>
<evidence type="ECO:0000313" key="1">
    <source>
        <dbReference type="EMBL" id="GEU35319.1"/>
    </source>
</evidence>
<dbReference type="EMBL" id="BKCJ010000677">
    <property type="protein sequence ID" value="GEU35319.1"/>
    <property type="molecule type" value="Genomic_DNA"/>
</dbReference>
<organism evidence="1">
    <name type="scientific">Tanacetum cinerariifolium</name>
    <name type="common">Dalmatian daisy</name>
    <name type="synonym">Chrysanthemum cinerariifolium</name>
    <dbReference type="NCBI Taxonomy" id="118510"/>
    <lineage>
        <taxon>Eukaryota</taxon>
        <taxon>Viridiplantae</taxon>
        <taxon>Streptophyta</taxon>
        <taxon>Embryophyta</taxon>
        <taxon>Tracheophyta</taxon>
        <taxon>Spermatophyta</taxon>
        <taxon>Magnoliopsida</taxon>
        <taxon>eudicotyledons</taxon>
        <taxon>Gunneridae</taxon>
        <taxon>Pentapetalae</taxon>
        <taxon>asterids</taxon>
        <taxon>campanulids</taxon>
        <taxon>Asterales</taxon>
        <taxon>Asteraceae</taxon>
        <taxon>Asteroideae</taxon>
        <taxon>Anthemideae</taxon>
        <taxon>Anthemidinae</taxon>
        <taxon>Tanacetum</taxon>
    </lineage>
</organism>
<gene>
    <name evidence="1" type="ORF">Tci_007297</name>
</gene>
<comment type="caution">
    <text evidence="1">The sequence shown here is derived from an EMBL/GenBank/DDBJ whole genome shotgun (WGS) entry which is preliminary data.</text>
</comment>
<dbReference type="AlphaFoldDB" id="A0A6L2JEX4"/>